<keyword evidence="4" id="KW-1185">Reference proteome</keyword>
<dbReference type="Gene3D" id="2.40.40.10">
    <property type="entry name" value="RlpA-like domain"/>
    <property type="match status" value="1"/>
</dbReference>
<evidence type="ECO:0000256" key="1">
    <source>
        <dbReference type="ARBA" id="ARBA00022729"/>
    </source>
</evidence>
<dbReference type="InterPro" id="IPR051477">
    <property type="entry name" value="Expansin_CellWall"/>
</dbReference>
<dbReference type="PANTHER" id="PTHR31836">
    <property type="match status" value="1"/>
</dbReference>
<keyword evidence="1" id="KW-0732">Signal</keyword>
<sequence length="128" mass="12713">PSPSQAAPPPPPPANVGSSSGGGGGDSHSGDITYYTVGLGSCGEDDTGADQTENIVAIAVGLMGSVSNGNPMCGKTITISAGGKTTTATVKDKCMGCAPNDIDVSEKVFLELFGSLDGGREPCTWSFN</sequence>
<feature type="compositionally biased region" description="Pro residues" evidence="2">
    <location>
        <begin position="1"/>
        <end position="14"/>
    </location>
</feature>
<proteinExistence type="predicted"/>
<feature type="non-terminal residue" evidence="3">
    <location>
        <position position="1"/>
    </location>
</feature>
<dbReference type="STRING" id="490622.A0A395N931"/>
<evidence type="ECO:0000313" key="4">
    <source>
        <dbReference type="Proteomes" id="UP000266272"/>
    </source>
</evidence>
<accession>A0A395N931</accession>
<evidence type="ECO:0000313" key="3">
    <source>
        <dbReference type="EMBL" id="RFU72183.1"/>
    </source>
</evidence>
<organism evidence="3 4">
    <name type="scientific">Trichoderma arundinaceum</name>
    <dbReference type="NCBI Taxonomy" id="490622"/>
    <lineage>
        <taxon>Eukaryota</taxon>
        <taxon>Fungi</taxon>
        <taxon>Dikarya</taxon>
        <taxon>Ascomycota</taxon>
        <taxon>Pezizomycotina</taxon>
        <taxon>Sordariomycetes</taxon>
        <taxon>Hypocreomycetidae</taxon>
        <taxon>Hypocreales</taxon>
        <taxon>Hypocreaceae</taxon>
        <taxon>Trichoderma</taxon>
    </lineage>
</organism>
<dbReference type="PANTHER" id="PTHR31836:SF28">
    <property type="entry name" value="SRCR DOMAIN-CONTAINING PROTEIN-RELATED"/>
    <property type="match status" value="1"/>
</dbReference>
<comment type="caution">
    <text evidence="3">The sequence shown here is derived from an EMBL/GenBank/DDBJ whole genome shotgun (WGS) entry which is preliminary data.</text>
</comment>
<name>A0A395N931_TRIAR</name>
<reference evidence="3 4" key="1">
    <citation type="journal article" date="2018" name="PLoS Pathog.">
        <title>Evolution of structural diversity of trichothecenes, a family of toxins produced by plant pathogenic and entomopathogenic fungi.</title>
        <authorList>
            <person name="Proctor R.H."/>
            <person name="McCormick S.P."/>
            <person name="Kim H.S."/>
            <person name="Cardoza R.E."/>
            <person name="Stanley A.M."/>
            <person name="Lindo L."/>
            <person name="Kelly A."/>
            <person name="Brown D.W."/>
            <person name="Lee T."/>
            <person name="Vaughan M.M."/>
            <person name="Alexander N.J."/>
            <person name="Busman M."/>
            <person name="Gutierrez S."/>
        </authorList>
    </citation>
    <scope>NUCLEOTIDE SEQUENCE [LARGE SCALE GENOMIC DNA]</scope>
    <source>
        <strain evidence="3 4">IBT 40837</strain>
    </source>
</reference>
<feature type="region of interest" description="Disordered" evidence="2">
    <location>
        <begin position="1"/>
        <end position="29"/>
    </location>
</feature>
<gene>
    <name evidence="3" type="ORF">TARUN_10079</name>
</gene>
<dbReference type="InterPro" id="IPR036908">
    <property type="entry name" value="RlpA-like_sf"/>
</dbReference>
<dbReference type="AlphaFoldDB" id="A0A395N931"/>
<dbReference type="OrthoDB" id="623670at2759"/>
<dbReference type="Proteomes" id="UP000266272">
    <property type="component" value="Unassembled WGS sequence"/>
</dbReference>
<dbReference type="EMBL" id="PXOA01000940">
    <property type="protein sequence ID" value="RFU72183.1"/>
    <property type="molecule type" value="Genomic_DNA"/>
</dbReference>
<evidence type="ECO:0000256" key="2">
    <source>
        <dbReference type="SAM" id="MobiDB-lite"/>
    </source>
</evidence>
<dbReference type="SUPFAM" id="SSF50685">
    <property type="entry name" value="Barwin-like endoglucanases"/>
    <property type="match status" value="1"/>
</dbReference>
<protein>
    <submittedName>
        <fullName evidence="3">Allergen asp f7</fullName>
    </submittedName>
</protein>
<dbReference type="CDD" id="cd22191">
    <property type="entry name" value="DPBB_RlpA_EXP_N-like"/>
    <property type="match status" value="1"/>
</dbReference>